<dbReference type="EMBL" id="JAUUTY010000003">
    <property type="protein sequence ID" value="KAK1664625.1"/>
    <property type="molecule type" value="Genomic_DNA"/>
</dbReference>
<dbReference type="SUPFAM" id="SSF117281">
    <property type="entry name" value="Kelch motif"/>
    <property type="match status" value="1"/>
</dbReference>
<sequence>MASSSSSPGGRPARSLAPRPGAVAVASLIPGLPDDLAAVILCLLTFPDQSRLRATSRAWRLLLSAPTLLLLRRRLRLPSRHLLCLFPDDPSLASPILLDPTAPTAWWPLPPIPCSPHLYSLANFSALAVGSHLYVLGGSHFDARSYPLGYPSASAAAYRLDLALSPHRWERLPNMHIPRGSFACASSPAGGVIVAGGGSRHPTLPSYGSRINNTEWYDAATNTWHIVTPMLRERAGCVGFVARGGGDGDGREDELWVMGGYDGYTTVGGVVPNDLYCRDAVALGLWSGRWREIGDMWVEGERIRLGPMATISADDGRVTQVFMLDGHNIFRYHFVSNRWLKEATLRRKIPNTELCGFVSLNGELNVIRSANVPIKISHPRRLLKKGRALEFQVYNPVSRKWRVFITHAPVSESFDCRSAALCTVEL</sequence>
<dbReference type="InterPro" id="IPR001810">
    <property type="entry name" value="F-box_dom"/>
</dbReference>
<dbReference type="PANTHER" id="PTHR47850:SF1">
    <property type="entry name" value="F-BOX_KELCH-REPEAT PROTEIN OR23"/>
    <property type="match status" value="1"/>
</dbReference>
<dbReference type="SMART" id="SM00612">
    <property type="entry name" value="Kelch"/>
    <property type="match status" value="2"/>
</dbReference>
<dbReference type="SUPFAM" id="SSF81383">
    <property type="entry name" value="F-box domain"/>
    <property type="match status" value="1"/>
</dbReference>
<organism evidence="2 3">
    <name type="scientific">Lolium multiflorum</name>
    <name type="common">Italian ryegrass</name>
    <name type="synonym">Lolium perenne subsp. multiflorum</name>
    <dbReference type="NCBI Taxonomy" id="4521"/>
    <lineage>
        <taxon>Eukaryota</taxon>
        <taxon>Viridiplantae</taxon>
        <taxon>Streptophyta</taxon>
        <taxon>Embryophyta</taxon>
        <taxon>Tracheophyta</taxon>
        <taxon>Spermatophyta</taxon>
        <taxon>Magnoliopsida</taxon>
        <taxon>Liliopsida</taxon>
        <taxon>Poales</taxon>
        <taxon>Poaceae</taxon>
        <taxon>BOP clade</taxon>
        <taxon>Pooideae</taxon>
        <taxon>Poodae</taxon>
        <taxon>Poeae</taxon>
        <taxon>Poeae Chloroplast Group 2 (Poeae type)</taxon>
        <taxon>Loliodinae</taxon>
        <taxon>Loliinae</taxon>
        <taxon>Lolium</taxon>
    </lineage>
</organism>
<protein>
    <recommendedName>
        <fullName evidence="1">F-box domain-containing protein</fullName>
    </recommendedName>
</protein>
<accession>A0AAD8SVD8</accession>
<keyword evidence="3" id="KW-1185">Reference proteome</keyword>
<dbReference type="Pfam" id="PF01344">
    <property type="entry name" value="Kelch_1"/>
    <property type="match status" value="1"/>
</dbReference>
<reference evidence="2" key="1">
    <citation type="submission" date="2023-07" db="EMBL/GenBank/DDBJ databases">
        <title>A chromosome-level genome assembly of Lolium multiflorum.</title>
        <authorList>
            <person name="Chen Y."/>
            <person name="Copetti D."/>
            <person name="Kolliker R."/>
            <person name="Studer B."/>
        </authorList>
    </citation>
    <scope>NUCLEOTIDE SEQUENCE</scope>
    <source>
        <strain evidence="2">02402/16</strain>
        <tissue evidence="2">Leaf</tissue>
    </source>
</reference>
<comment type="caution">
    <text evidence="2">The sequence shown here is derived from an EMBL/GenBank/DDBJ whole genome shotgun (WGS) entry which is preliminary data.</text>
</comment>
<evidence type="ECO:0000259" key="1">
    <source>
        <dbReference type="Pfam" id="PF00646"/>
    </source>
</evidence>
<name>A0AAD8SVD8_LOLMU</name>
<dbReference type="Gene3D" id="2.120.10.80">
    <property type="entry name" value="Kelch-type beta propeller"/>
    <property type="match status" value="1"/>
</dbReference>
<evidence type="ECO:0000313" key="3">
    <source>
        <dbReference type="Proteomes" id="UP001231189"/>
    </source>
</evidence>
<dbReference type="InterPro" id="IPR006652">
    <property type="entry name" value="Kelch_1"/>
</dbReference>
<dbReference type="Proteomes" id="UP001231189">
    <property type="component" value="Unassembled WGS sequence"/>
</dbReference>
<dbReference type="PANTHER" id="PTHR47850">
    <property type="entry name" value="F-BOX/KELCH-REPEAT PROTEIN OR23"/>
    <property type="match status" value="1"/>
</dbReference>
<evidence type="ECO:0000313" key="2">
    <source>
        <dbReference type="EMBL" id="KAK1664625.1"/>
    </source>
</evidence>
<dbReference type="Pfam" id="PF00646">
    <property type="entry name" value="F-box"/>
    <property type="match status" value="1"/>
</dbReference>
<gene>
    <name evidence="2" type="ORF">QYE76_052784</name>
</gene>
<dbReference type="AlphaFoldDB" id="A0AAD8SVD8"/>
<proteinExistence type="predicted"/>
<dbReference type="InterPro" id="IPR015915">
    <property type="entry name" value="Kelch-typ_b-propeller"/>
</dbReference>
<dbReference type="InterPro" id="IPR036047">
    <property type="entry name" value="F-box-like_dom_sf"/>
</dbReference>
<feature type="domain" description="F-box" evidence="1">
    <location>
        <begin position="30"/>
        <end position="64"/>
    </location>
</feature>